<feature type="compositionally biased region" description="Acidic residues" evidence="1">
    <location>
        <begin position="283"/>
        <end position="295"/>
    </location>
</feature>
<feature type="compositionally biased region" description="Polar residues" evidence="1">
    <location>
        <begin position="22"/>
        <end position="35"/>
    </location>
</feature>
<protein>
    <submittedName>
        <fullName evidence="2">Uncharacterized protein</fullName>
    </submittedName>
</protein>
<name>F4SDD8_MELLP</name>
<feature type="region of interest" description="Disordered" evidence="1">
    <location>
        <begin position="374"/>
        <end position="438"/>
    </location>
</feature>
<reference evidence="3" key="1">
    <citation type="journal article" date="2011" name="Proc. Natl. Acad. Sci. U.S.A.">
        <title>Obligate biotrophy features unraveled by the genomic analysis of rust fungi.</title>
        <authorList>
            <person name="Duplessis S."/>
            <person name="Cuomo C.A."/>
            <person name="Lin Y.-C."/>
            <person name="Aerts A."/>
            <person name="Tisserant E."/>
            <person name="Veneault-Fourrey C."/>
            <person name="Joly D.L."/>
            <person name="Hacquard S."/>
            <person name="Amselem J."/>
            <person name="Cantarel B.L."/>
            <person name="Chiu R."/>
            <person name="Coutinho P.M."/>
            <person name="Feau N."/>
            <person name="Field M."/>
            <person name="Frey P."/>
            <person name="Gelhaye E."/>
            <person name="Goldberg J."/>
            <person name="Grabherr M.G."/>
            <person name="Kodira C.D."/>
            <person name="Kohler A."/>
            <person name="Kuees U."/>
            <person name="Lindquist E.A."/>
            <person name="Lucas S.M."/>
            <person name="Mago R."/>
            <person name="Mauceli E."/>
            <person name="Morin E."/>
            <person name="Murat C."/>
            <person name="Pangilinan J.L."/>
            <person name="Park R."/>
            <person name="Pearson M."/>
            <person name="Quesneville H."/>
            <person name="Rouhier N."/>
            <person name="Sakthikumar S."/>
            <person name="Salamov A.A."/>
            <person name="Schmutz J."/>
            <person name="Selles B."/>
            <person name="Shapiro H."/>
            <person name="Tanguay P."/>
            <person name="Tuskan G.A."/>
            <person name="Henrissat B."/>
            <person name="Van de Peer Y."/>
            <person name="Rouze P."/>
            <person name="Ellis J.G."/>
            <person name="Dodds P.N."/>
            <person name="Schein J.E."/>
            <person name="Zhong S."/>
            <person name="Hamelin R.C."/>
            <person name="Grigoriev I.V."/>
            <person name="Szabo L.J."/>
            <person name="Martin F."/>
        </authorList>
    </citation>
    <scope>NUCLEOTIDE SEQUENCE [LARGE SCALE GENOMIC DNA]</scope>
    <source>
        <strain evidence="3">98AG31 / pathotype 3-4-7</strain>
    </source>
</reference>
<dbReference type="EMBL" id="GL883250">
    <property type="protein sequence ID" value="EGF97340.1"/>
    <property type="molecule type" value="Genomic_DNA"/>
</dbReference>
<dbReference type="VEuPathDB" id="FungiDB:MELLADRAFT_85856"/>
<dbReference type="OrthoDB" id="10645645at2759"/>
<keyword evidence="3" id="KW-1185">Reference proteome</keyword>
<dbReference type="InParanoid" id="F4SDD8"/>
<dbReference type="HOGENOM" id="CLU_007152_1_0_1"/>
<dbReference type="Proteomes" id="UP000001072">
    <property type="component" value="Unassembled WGS sequence"/>
</dbReference>
<feature type="compositionally biased region" description="Basic residues" evidence="1">
    <location>
        <begin position="642"/>
        <end position="651"/>
    </location>
</feature>
<feature type="region of interest" description="Disordered" evidence="1">
    <location>
        <begin position="1"/>
        <end position="44"/>
    </location>
</feature>
<dbReference type="RefSeq" id="XP_007419396.1">
    <property type="nucleotide sequence ID" value="XM_007419334.1"/>
</dbReference>
<dbReference type="KEGG" id="mlr:MELLADRAFT_85856"/>
<feature type="compositionally biased region" description="Basic residues" evidence="1">
    <location>
        <begin position="103"/>
        <end position="113"/>
    </location>
</feature>
<organism evidence="3">
    <name type="scientific">Melampsora larici-populina (strain 98AG31 / pathotype 3-4-7)</name>
    <name type="common">Poplar leaf rust fungus</name>
    <dbReference type="NCBI Taxonomy" id="747676"/>
    <lineage>
        <taxon>Eukaryota</taxon>
        <taxon>Fungi</taxon>
        <taxon>Dikarya</taxon>
        <taxon>Basidiomycota</taxon>
        <taxon>Pucciniomycotina</taxon>
        <taxon>Pucciniomycetes</taxon>
        <taxon>Pucciniales</taxon>
        <taxon>Melampsoraceae</taxon>
        <taxon>Melampsora</taxon>
    </lineage>
</organism>
<feature type="region of interest" description="Disordered" evidence="1">
    <location>
        <begin position="634"/>
        <end position="657"/>
    </location>
</feature>
<feature type="compositionally biased region" description="Basic and acidic residues" evidence="1">
    <location>
        <begin position="392"/>
        <end position="401"/>
    </location>
</feature>
<feature type="compositionally biased region" description="Low complexity" evidence="1">
    <location>
        <begin position="210"/>
        <end position="221"/>
    </location>
</feature>
<gene>
    <name evidence="2" type="ORF">MELLADRAFT_85856</name>
</gene>
<evidence type="ECO:0000256" key="1">
    <source>
        <dbReference type="SAM" id="MobiDB-lite"/>
    </source>
</evidence>
<feature type="compositionally biased region" description="Polar residues" evidence="1">
    <location>
        <begin position="272"/>
        <end position="282"/>
    </location>
</feature>
<feature type="compositionally biased region" description="Polar residues" evidence="1">
    <location>
        <begin position="419"/>
        <end position="431"/>
    </location>
</feature>
<sequence length="709" mass="78809">MSSQEPAAGSRVLRSRRRDTTKTVAHQAENQSSTKAAKRKTISDSETEPDLLIIMPIPVSEKDVLERLGISVGPTTTRERVLDLLGKHVTKKKPRLLSQLVRSRKKSTIKKTTHLPSDDSVRTTVNPPNNQINFEQFNDSQLVDMLKDVGLDTNGFSRIQLLKNCNSYHELITLPLVSQKQFGQPPVCSKLDHHSFDFTPATHNLHPKQGTESSTQTTQTSAAITPEAGSSVPILPSREHNRLLYPRPHPTILSSTSPEPKSKKDKGKSKARNPSPSISDWNPDNDDTDQSDTDLDLSQAHSRRPSPCVKARKSGPPPPKNPESEVPQESSAMPESRTPDIENLHLLLLRTNQKVEYLESELKALTKVVHKLSGLLGDGDSTPSPSKRRGGRTADRIRFHVDTLLGIKEGSKLPDPTDDTTNVPEDPSTSGTRDETDPCFPYENGPGHKDATPQQLQIMKSMLEAAGLSSFRPDFSKSAASNGNKWIWNVASKIFYKLVECGEYNGVATGGANDTLITKCLDTYARSLSKRYRLQSWEPERLEKSQSRVRQAGRLQKLKKMRDKAIFSKPAQLFKLSVIMENACSDDETDREGTSEGPNRHGLPCLVRNLEWRSEKLGHVCILLDGYMEQRKASIPNSAGKKTGRPSRPRIRQTNAPLSSLPAPYGLPIDCYSSEWLQRVKSEDPLFYGQLDIDPVPVLDEVVLFLEGL</sequence>
<feature type="region of interest" description="Disordered" evidence="1">
    <location>
        <begin position="199"/>
        <end position="336"/>
    </location>
</feature>
<proteinExistence type="predicted"/>
<evidence type="ECO:0000313" key="3">
    <source>
        <dbReference type="Proteomes" id="UP000001072"/>
    </source>
</evidence>
<feature type="region of interest" description="Disordered" evidence="1">
    <location>
        <begin position="103"/>
        <end position="129"/>
    </location>
</feature>
<evidence type="ECO:0000313" key="2">
    <source>
        <dbReference type="EMBL" id="EGF97340.1"/>
    </source>
</evidence>
<accession>F4SDD8</accession>
<dbReference type="GeneID" id="18933986"/>
<dbReference type="AlphaFoldDB" id="F4SDD8"/>